<dbReference type="GeneID" id="29001543"/>
<sequence>MGVLSQVDRSNSCVNLGQWYQFVVEDTKRQKYKFRTKFIDFYSIYRIIFAHSDFFFEPTLPVFFFHDKFPDFMRFLQGINCLLLCTIFWHEKDKNSIVLHIKICPHRVCAGPAEFFQVQESVIACIL</sequence>
<dbReference type="Proteomes" id="UP000077315">
    <property type="component" value="Unassembled WGS sequence"/>
</dbReference>
<gene>
    <name evidence="1" type="ORF">PHYBLDRAFT_60407</name>
</gene>
<proteinExistence type="predicted"/>
<accession>A0A162PYX4</accession>
<keyword evidence="2" id="KW-1185">Reference proteome</keyword>
<dbReference type="VEuPathDB" id="FungiDB:PHYBLDRAFT_60407"/>
<dbReference type="RefSeq" id="XP_018295317.1">
    <property type="nucleotide sequence ID" value="XM_018440637.1"/>
</dbReference>
<evidence type="ECO:0000313" key="1">
    <source>
        <dbReference type="EMBL" id="OAD77277.1"/>
    </source>
</evidence>
<organism evidence="1 2">
    <name type="scientific">Phycomyces blakesleeanus (strain ATCC 8743b / DSM 1359 / FGSC 10004 / NBRC 33097 / NRRL 1555)</name>
    <dbReference type="NCBI Taxonomy" id="763407"/>
    <lineage>
        <taxon>Eukaryota</taxon>
        <taxon>Fungi</taxon>
        <taxon>Fungi incertae sedis</taxon>
        <taxon>Mucoromycota</taxon>
        <taxon>Mucoromycotina</taxon>
        <taxon>Mucoromycetes</taxon>
        <taxon>Mucorales</taxon>
        <taxon>Phycomycetaceae</taxon>
        <taxon>Phycomyces</taxon>
    </lineage>
</organism>
<name>A0A162PYX4_PHYB8</name>
<dbReference type="InParanoid" id="A0A162PYX4"/>
<dbReference type="EMBL" id="KV440974">
    <property type="protein sequence ID" value="OAD77277.1"/>
    <property type="molecule type" value="Genomic_DNA"/>
</dbReference>
<evidence type="ECO:0000313" key="2">
    <source>
        <dbReference type="Proteomes" id="UP000077315"/>
    </source>
</evidence>
<dbReference type="AlphaFoldDB" id="A0A162PYX4"/>
<reference evidence="2" key="1">
    <citation type="submission" date="2015-06" db="EMBL/GenBank/DDBJ databases">
        <title>Expansion of signal transduction pathways in fungi by whole-genome duplication.</title>
        <authorList>
            <consortium name="DOE Joint Genome Institute"/>
            <person name="Corrochano L.M."/>
            <person name="Kuo A."/>
            <person name="Marcet-Houben M."/>
            <person name="Polaino S."/>
            <person name="Salamov A."/>
            <person name="Villalobos J.M."/>
            <person name="Alvarez M.I."/>
            <person name="Avalos J."/>
            <person name="Benito E.P."/>
            <person name="Benoit I."/>
            <person name="Burger G."/>
            <person name="Camino L.P."/>
            <person name="Canovas D."/>
            <person name="Cerda-Olmedo E."/>
            <person name="Cheng J.-F."/>
            <person name="Dominguez A."/>
            <person name="Elias M."/>
            <person name="Eslava A.P."/>
            <person name="Glaser F."/>
            <person name="Grimwood J."/>
            <person name="Gutierrez G."/>
            <person name="Heitman J."/>
            <person name="Henrissat B."/>
            <person name="Iturriaga E.A."/>
            <person name="Lang B.F."/>
            <person name="Lavin J.L."/>
            <person name="Lee S."/>
            <person name="Li W."/>
            <person name="Lindquist E."/>
            <person name="Lopez-Garcia S."/>
            <person name="Luque E.M."/>
            <person name="Marcos A.T."/>
            <person name="Martin J."/>
            <person name="McCluskey K."/>
            <person name="Medina H.R."/>
            <person name="Miralles-Duran A."/>
            <person name="Miyazaki A."/>
            <person name="Munoz-Torres E."/>
            <person name="Oguiza J.A."/>
            <person name="Ohm R."/>
            <person name="Olmedo M."/>
            <person name="Orejas M."/>
            <person name="Ortiz-Castellanos L."/>
            <person name="Pisabarro A.G."/>
            <person name="Rodriguez-Romero J."/>
            <person name="Ruiz-Herrera J."/>
            <person name="Ruiz-Vazquez R."/>
            <person name="Sanz C."/>
            <person name="Schackwitz W."/>
            <person name="Schmutz J."/>
            <person name="Shahriari M."/>
            <person name="Shelest E."/>
            <person name="Silva-Franco F."/>
            <person name="Soanes D."/>
            <person name="Syed K."/>
            <person name="Tagua V.G."/>
            <person name="Talbot N.J."/>
            <person name="Thon M."/>
            <person name="De vries R.P."/>
            <person name="Wiebenga A."/>
            <person name="Yadav J.S."/>
            <person name="Braun E.L."/>
            <person name="Baker S."/>
            <person name="Garre V."/>
            <person name="Horwitz B."/>
            <person name="Torres-Martinez S."/>
            <person name="Idnurm A."/>
            <person name="Herrera-Estrella A."/>
            <person name="Gabaldon T."/>
            <person name="Grigoriev I.V."/>
        </authorList>
    </citation>
    <scope>NUCLEOTIDE SEQUENCE [LARGE SCALE GENOMIC DNA]</scope>
    <source>
        <strain evidence="2">NRRL 1555(-)</strain>
    </source>
</reference>
<protein>
    <submittedName>
        <fullName evidence="1">Uncharacterized protein</fullName>
    </submittedName>
</protein>